<protein>
    <submittedName>
        <fullName evidence="3">Putative transposase element L1Md-A101/L1Md-A102/L1Md-A2</fullName>
    </submittedName>
</protein>
<evidence type="ECO:0000313" key="4">
    <source>
        <dbReference type="EMBL" id="RXN39517.1"/>
    </source>
</evidence>
<organism evidence="3 5">
    <name type="scientific">Labeo rohita</name>
    <name type="common">Indian major carp</name>
    <name type="synonym">Cyprinus rohita</name>
    <dbReference type="NCBI Taxonomy" id="84645"/>
    <lineage>
        <taxon>Eukaryota</taxon>
        <taxon>Metazoa</taxon>
        <taxon>Chordata</taxon>
        <taxon>Craniata</taxon>
        <taxon>Vertebrata</taxon>
        <taxon>Euteleostomi</taxon>
        <taxon>Actinopterygii</taxon>
        <taxon>Neopterygii</taxon>
        <taxon>Teleostei</taxon>
        <taxon>Ostariophysi</taxon>
        <taxon>Cypriniformes</taxon>
        <taxon>Cyprinidae</taxon>
        <taxon>Labeoninae</taxon>
        <taxon>Labeonini</taxon>
        <taxon>Labeo</taxon>
    </lineage>
</organism>
<dbReference type="EMBL" id="QBIY01011909">
    <property type="protein sequence ID" value="RXN27999.1"/>
    <property type="molecule type" value="Genomic_DNA"/>
</dbReference>
<name>A0A498P2W0_LABRO</name>
<dbReference type="EMBL" id="QBIY01004874">
    <property type="protein sequence ID" value="RXN38398.1"/>
    <property type="molecule type" value="Genomic_DNA"/>
</dbReference>
<feature type="compositionally biased region" description="Basic and acidic residues" evidence="1">
    <location>
        <begin position="207"/>
        <end position="228"/>
    </location>
</feature>
<reference evidence="3 5" key="1">
    <citation type="submission" date="2018-03" db="EMBL/GenBank/DDBJ databases">
        <title>Draft genome sequence of Rohu Carp (Labeo rohita).</title>
        <authorList>
            <person name="Das P."/>
            <person name="Kushwaha B."/>
            <person name="Joshi C.G."/>
            <person name="Kumar D."/>
            <person name="Nagpure N.S."/>
            <person name="Sahoo L."/>
            <person name="Das S.P."/>
            <person name="Bit A."/>
            <person name="Patnaik S."/>
            <person name="Meher P.K."/>
            <person name="Jayasankar P."/>
            <person name="Koringa P.G."/>
            <person name="Patel N.V."/>
            <person name="Hinsu A.T."/>
            <person name="Kumar R."/>
            <person name="Pandey M."/>
            <person name="Agarwal S."/>
            <person name="Srivastava S."/>
            <person name="Singh M."/>
            <person name="Iquebal M.A."/>
            <person name="Jaiswal S."/>
            <person name="Angadi U.B."/>
            <person name="Kumar N."/>
            <person name="Raza M."/>
            <person name="Shah T.M."/>
            <person name="Rai A."/>
            <person name="Jena J.K."/>
        </authorList>
    </citation>
    <scope>NUCLEOTIDE SEQUENCE [LARGE SCALE GENOMIC DNA]</scope>
    <source>
        <strain evidence="3">DASCIFA01</strain>
        <tissue evidence="3">Testis</tissue>
    </source>
</reference>
<evidence type="ECO:0000313" key="5">
    <source>
        <dbReference type="Proteomes" id="UP000290572"/>
    </source>
</evidence>
<dbReference type="InterPro" id="IPR004244">
    <property type="entry name" value="Transposase_22"/>
</dbReference>
<feature type="region of interest" description="Disordered" evidence="1">
    <location>
        <begin position="200"/>
        <end position="228"/>
    </location>
</feature>
<dbReference type="EMBL" id="QBIY01000717">
    <property type="protein sequence ID" value="RXN39517.1"/>
    <property type="molecule type" value="Genomic_DNA"/>
</dbReference>
<dbReference type="STRING" id="84645.A0A498P2W0"/>
<evidence type="ECO:0000256" key="1">
    <source>
        <dbReference type="SAM" id="MobiDB-lite"/>
    </source>
</evidence>
<gene>
    <name evidence="4" type="ORF">ROHU_000102</name>
    <name evidence="3" type="ORF">ROHU_001151</name>
    <name evidence="2" type="ORF">ROHU_019644</name>
</gene>
<dbReference type="PANTHER" id="PTHR11505">
    <property type="entry name" value="L1 TRANSPOSABLE ELEMENT-RELATED"/>
    <property type="match status" value="1"/>
</dbReference>
<keyword evidence="5" id="KW-1185">Reference proteome</keyword>
<sequence>MLKLHIEMDAKLTDLEGRSRRENIRIHGVKEGSEDDAPSMVGFVERLLRHKLELPESAEVRVERVHRALVPKPPPNAAPRSIVAKMASYRTKEEILKLAWQKHGFEYLGNKVNLDHDYAPEVLKQRKEYAEVKSVLKEKKIRFQTPFPAKMRVFYPEGPVLYGSVEEAASDLAKRGFPVTVIKCPETIMEQIRHLMWHTTRKTRGQMSKDRTQDYKEKLQAFRRQEQE</sequence>
<dbReference type="Proteomes" id="UP000290572">
    <property type="component" value="Unassembled WGS sequence"/>
</dbReference>
<evidence type="ECO:0000313" key="3">
    <source>
        <dbReference type="EMBL" id="RXN38398.1"/>
    </source>
</evidence>
<proteinExistence type="predicted"/>
<dbReference type="AlphaFoldDB" id="A0A498P2W0"/>
<evidence type="ECO:0000313" key="2">
    <source>
        <dbReference type="EMBL" id="RXN27999.1"/>
    </source>
</evidence>
<dbReference type="Gene3D" id="3.30.70.1820">
    <property type="entry name" value="L1 transposable element, RRM domain"/>
    <property type="match status" value="1"/>
</dbReference>
<comment type="caution">
    <text evidence="3">The sequence shown here is derived from an EMBL/GenBank/DDBJ whole genome shotgun (WGS) entry which is preliminary data.</text>
</comment>
<accession>A0A498P2W0</accession>